<sequence length="440" mass="47442">MQRRRKNSWRQELLAKRPLRNTTGHPNSGRRVRKMTAPRSIVIGGGAFAGLALALALRQGLGPDVPVIVADPALAMRPSRDPRATAIVAACRRLFEALGVWDEVAPTAQPILDMIVTDSELEDATRPVFLTFAGEVQPGEPFAHMVENKYLNEALAKRAEAEGVELRATPVTSYQSQEGGTTVTLGDGSVIEASLLVAADGAKSKLRERAGIATYGWDYDQSGIVVMVEHERDHNGCAEEHFLPAGPFAILPLTGKRSSLVWTESRRVAADIVALPPAEFQVELEKRFGLRLGDVKPLDAPKAFPLGYFVAQSFIGPRLALIGDAAHVIHPIAGQGLNMGLRDVAALAEVVVDAARLGIDPGQADVLESYQRWRRFDTMAMGVATNGLNLLFSNKSPLLRSVRDIGLGLVDRLPPLKGAFIRQAAGLTGETPRLLKGEAL</sequence>
<comment type="pathway">
    <text evidence="2">Cofactor biosynthesis; ubiquinone biosynthesis.</text>
</comment>
<protein>
    <submittedName>
        <fullName evidence="10">Ubiquinone biosynthesis hydroxylase</fullName>
    </submittedName>
</protein>
<dbReference type="PANTHER" id="PTHR43876">
    <property type="entry name" value="UBIQUINONE BIOSYNTHESIS MONOOXYGENASE COQ6, MITOCHONDRIAL"/>
    <property type="match status" value="1"/>
</dbReference>
<dbReference type="NCBIfam" id="TIGR01988">
    <property type="entry name" value="Ubi-OHases"/>
    <property type="match status" value="1"/>
</dbReference>
<keyword evidence="4" id="KW-0285">Flavoprotein</keyword>
<dbReference type="PRINTS" id="PR00420">
    <property type="entry name" value="RNGMNOXGNASE"/>
</dbReference>
<dbReference type="InterPro" id="IPR002938">
    <property type="entry name" value="FAD-bd"/>
</dbReference>
<feature type="domain" description="FAD-binding" evidence="9">
    <location>
        <begin position="41"/>
        <end position="374"/>
    </location>
</feature>
<comment type="similarity">
    <text evidence="3">Belongs to the UbiH/COQ6 family.</text>
</comment>
<evidence type="ECO:0000313" key="11">
    <source>
        <dbReference type="Proteomes" id="UP001589775"/>
    </source>
</evidence>
<evidence type="ECO:0000256" key="2">
    <source>
        <dbReference type="ARBA" id="ARBA00004749"/>
    </source>
</evidence>
<dbReference type="InterPro" id="IPR051205">
    <property type="entry name" value="UbiH/COQ6_monooxygenase"/>
</dbReference>
<dbReference type="InterPro" id="IPR018168">
    <property type="entry name" value="Ubi_Hdrlase_CS"/>
</dbReference>
<dbReference type="EMBL" id="JBHLWM010000003">
    <property type="protein sequence ID" value="MFC0240541.1"/>
    <property type="molecule type" value="Genomic_DNA"/>
</dbReference>
<dbReference type="RefSeq" id="WP_378387048.1">
    <property type="nucleotide sequence ID" value="NZ_JBHLWM010000003.1"/>
</dbReference>
<evidence type="ECO:0000256" key="1">
    <source>
        <dbReference type="ARBA" id="ARBA00001974"/>
    </source>
</evidence>
<evidence type="ECO:0000259" key="9">
    <source>
        <dbReference type="Pfam" id="PF01494"/>
    </source>
</evidence>
<keyword evidence="8" id="KW-1133">Transmembrane helix</keyword>
<evidence type="ECO:0000256" key="7">
    <source>
        <dbReference type="ARBA" id="ARBA00023033"/>
    </source>
</evidence>
<dbReference type="Pfam" id="PF01494">
    <property type="entry name" value="FAD_binding_3"/>
    <property type="match status" value="1"/>
</dbReference>
<dbReference type="InterPro" id="IPR036188">
    <property type="entry name" value="FAD/NAD-bd_sf"/>
</dbReference>
<keyword evidence="8" id="KW-0472">Membrane</keyword>
<proteinExistence type="inferred from homology"/>
<dbReference type="PROSITE" id="PS01304">
    <property type="entry name" value="UBIH"/>
    <property type="match status" value="1"/>
</dbReference>
<dbReference type="Proteomes" id="UP001589775">
    <property type="component" value="Unassembled WGS sequence"/>
</dbReference>
<keyword evidence="8" id="KW-0812">Transmembrane</keyword>
<evidence type="ECO:0000313" key="10">
    <source>
        <dbReference type="EMBL" id="MFC0240541.1"/>
    </source>
</evidence>
<evidence type="ECO:0000256" key="8">
    <source>
        <dbReference type="SAM" id="Phobius"/>
    </source>
</evidence>
<comment type="cofactor">
    <cofactor evidence="1">
        <name>FAD</name>
        <dbReference type="ChEBI" id="CHEBI:57692"/>
    </cofactor>
</comment>
<keyword evidence="7" id="KW-0503">Monooxygenase</keyword>
<name>A0ABV6EQP4_9BRAD</name>
<evidence type="ECO:0000256" key="6">
    <source>
        <dbReference type="ARBA" id="ARBA00023002"/>
    </source>
</evidence>
<dbReference type="InterPro" id="IPR010971">
    <property type="entry name" value="UbiH/COQ6"/>
</dbReference>
<feature type="transmembrane region" description="Helical" evidence="8">
    <location>
        <begin position="40"/>
        <end position="57"/>
    </location>
</feature>
<keyword evidence="10" id="KW-0830">Ubiquinone</keyword>
<evidence type="ECO:0000256" key="5">
    <source>
        <dbReference type="ARBA" id="ARBA00022827"/>
    </source>
</evidence>
<keyword evidence="11" id="KW-1185">Reference proteome</keyword>
<keyword evidence="6" id="KW-0560">Oxidoreductase</keyword>
<accession>A0ABV6EQP4</accession>
<evidence type="ECO:0000256" key="3">
    <source>
        <dbReference type="ARBA" id="ARBA00005349"/>
    </source>
</evidence>
<dbReference type="Gene3D" id="3.50.50.60">
    <property type="entry name" value="FAD/NAD(P)-binding domain"/>
    <property type="match status" value="2"/>
</dbReference>
<dbReference type="SUPFAM" id="SSF51905">
    <property type="entry name" value="FAD/NAD(P)-binding domain"/>
    <property type="match status" value="1"/>
</dbReference>
<organism evidence="10 11">
    <name type="scientific">Rhodopseudomonas telluris</name>
    <dbReference type="NCBI Taxonomy" id="644215"/>
    <lineage>
        <taxon>Bacteria</taxon>
        <taxon>Pseudomonadati</taxon>
        <taxon>Pseudomonadota</taxon>
        <taxon>Alphaproteobacteria</taxon>
        <taxon>Hyphomicrobiales</taxon>
        <taxon>Nitrobacteraceae</taxon>
        <taxon>Rhodopseudomonas</taxon>
    </lineage>
</organism>
<dbReference type="NCBIfam" id="NF005599">
    <property type="entry name" value="PRK07333.1"/>
    <property type="match status" value="1"/>
</dbReference>
<gene>
    <name evidence="10" type="ORF">ACFFJ6_08690</name>
</gene>
<evidence type="ECO:0000256" key="4">
    <source>
        <dbReference type="ARBA" id="ARBA00022630"/>
    </source>
</evidence>
<reference evidence="10 11" key="1">
    <citation type="submission" date="2024-09" db="EMBL/GenBank/DDBJ databases">
        <authorList>
            <person name="Sun Q."/>
            <person name="Mori K."/>
        </authorList>
    </citation>
    <scope>NUCLEOTIDE SEQUENCE [LARGE SCALE GENOMIC DNA]</scope>
    <source>
        <strain evidence="10 11">KCTC 23279</strain>
    </source>
</reference>
<comment type="caution">
    <text evidence="10">The sequence shown here is derived from an EMBL/GenBank/DDBJ whole genome shotgun (WGS) entry which is preliminary data.</text>
</comment>
<keyword evidence="5" id="KW-0274">FAD</keyword>
<dbReference type="PANTHER" id="PTHR43876:SF7">
    <property type="entry name" value="UBIQUINONE BIOSYNTHESIS MONOOXYGENASE COQ6, MITOCHONDRIAL"/>
    <property type="match status" value="1"/>
</dbReference>